<dbReference type="EMBL" id="UFVR01000004">
    <property type="protein sequence ID" value="SUX45680.1"/>
    <property type="molecule type" value="Genomic_DNA"/>
</dbReference>
<dbReference type="InterPro" id="IPR012160">
    <property type="entry name" value="LtaS-like"/>
</dbReference>
<keyword evidence="2" id="KW-1003">Cell membrane</keyword>
<dbReference type="PANTHER" id="PTHR47371">
    <property type="entry name" value="LIPOTEICHOIC ACID SYNTHASE"/>
    <property type="match status" value="1"/>
</dbReference>
<evidence type="ECO:0000313" key="12">
    <source>
        <dbReference type="Proteomes" id="UP000254282"/>
    </source>
</evidence>
<dbReference type="PANTHER" id="PTHR47371:SF3">
    <property type="entry name" value="PHOSPHOGLYCEROL TRANSFERASE I"/>
    <property type="match status" value="1"/>
</dbReference>
<dbReference type="Proteomes" id="UP000254282">
    <property type="component" value="Unassembled WGS sequence"/>
</dbReference>
<dbReference type="Pfam" id="PF00884">
    <property type="entry name" value="Sulfatase"/>
    <property type="match status" value="1"/>
</dbReference>
<evidence type="ECO:0000256" key="2">
    <source>
        <dbReference type="ARBA" id="ARBA00022475"/>
    </source>
</evidence>
<evidence type="ECO:0000256" key="7">
    <source>
        <dbReference type="PIRSR" id="PIRSR005091-2"/>
    </source>
</evidence>
<evidence type="ECO:0000256" key="9">
    <source>
        <dbReference type="SAM" id="Phobius"/>
    </source>
</evidence>
<dbReference type="Gene3D" id="3.30.1120.80">
    <property type="match status" value="1"/>
</dbReference>
<feature type="transmembrane region" description="Helical" evidence="9">
    <location>
        <begin position="95"/>
        <end position="114"/>
    </location>
</feature>
<dbReference type="Gene3D" id="3.40.720.10">
    <property type="entry name" value="Alkaline Phosphatase, subunit A"/>
    <property type="match status" value="1"/>
</dbReference>
<evidence type="ECO:0000256" key="3">
    <source>
        <dbReference type="ARBA" id="ARBA00022692"/>
    </source>
</evidence>
<evidence type="ECO:0000256" key="6">
    <source>
        <dbReference type="PIRSR" id="PIRSR005091-1"/>
    </source>
</evidence>
<dbReference type="STRING" id="254.SAMN05421682_1108"/>
<dbReference type="PIRSF" id="PIRSF005091">
    <property type="entry name" value="Mmb_sulf_HI1246"/>
    <property type="match status" value="1"/>
</dbReference>
<dbReference type="RefSeq" id="WP_115619747.1">
    <property type="nucleotide sequence ID" value="NZ_UFVR01000004.1"/>
</dbReference>
<dbReference type="InterPro" id="IPR000917">
    <property type="entry name" value="Sulfatase_N"/>
</dbReference>
<feature type="binding site" evidence="7">
    <location>
        <position position="467"/>
    </location>
    <ligand>
        <name>substrate</name>
    </ligand>
</feature>
<dbReference type="InterPro" id="IPR050448">
    <property type="entry name" value="OpgB/LTA_synthase_biosynth"/>
</dbReference>
<organism evidence="11 12">
    <name type="scientific">Chryseobacterium indoltheticum</name>
    <dbReference type="NCBI Taxonomy" id="254"/>
    <lineage>
        <taxon>Bacteria</taxon>
        <taxon>Pseudomonadati</taxon>
        <taxon>Bacteroidota</taxon>
        <taxon>Flavobacteriia</taxon>
        <taxon>Flavobacteriales</taxon>
        <taxon>Weeksellaceae</taxon>
        <taxon>Chryseobacterium group</taxon>
        <taxon>Chryseobacterium</taxon>
    </lineage>
</organism>
<gene>
    <name evidence="11" type="primary">ltaS2_1</name>
    <name evidence="11" type="ORF">NCTC13532_01361</name>
</gene>
<name>A0A381FGL5_9FLAO</name>
<evidence type="ECO:0000256" key="5">
    <source>
        <dbReference type="ARBA" id="ARBA00023136"/>
    </source>
</evidence>
<reference evidence="11 12" key="1">
    <citation type="submission" date="2018-06" db="EMBL/GenBank/DDBJ databases">
        <authorList>
            <consortium name="Pathogen Informatics"/>
            <person name="Doyle S."/>
        </authorList>
    </citation>
    <scope>NUCLEOTIDE SEQUENCE [LARGE SCALE GENOMIC DNA]</scope>
    <source>
        <strain evidence="11 12">NCTC13532</strain>
    </source>
</reference>
<keyword evidence="3 9" id="KW-0812">Transmembrane</keyword>
<feature type="binding site" evidence="8">
    <location>
        <position position="295"/>
    </location>
    <ligand>
        <name>Mn(2+)</name>
        <dbReference type="ChEBI" id="CHEBI:29035"/>
    </ligand>
</feature>
<feature type="transmembrane region" description="Helical" evidence="9">
    <location>
        <begin position="188"/>
        <end position="205"/>
    </location>
</feature>
<accession>A0A381FGL5</accession>
<dbReference type="GO" id="GO:0005886">
    <property type="term" value="C:plasma membrane"/>
    <property type="evidence" value="ECO:0007669"/>
    <property type="project" value="UniProtKB-SubCell"/>
</dbReference>
<keyword evidence="7" id="KW-0479">Metal-binding</keyword>
<feature type="binding site" evidence="8">
    <location>
        <position position="519"/>
    </location>
    <ligand>
        <name>Mn(2+)</name>
        <dbReference type="ChEBI" id="CHEBI:29035"/>
    </ligand>
</feature>
<dbReference type="GO" id="GO:0046872">
    <property type="term" value="F:metal ion binding"/>
    <property type="evidence" value="ECO:0007669"/>
    <property type="project" value="UniProtKB-KW"/>
</dbReference>
<evidence type="ECO:0000256" key="1">
    <source>
        <dbReference type="ARBA" id="ARBA00004651"/>
    </source>
</evidence>
<protein>
    <submittedName>
        <fullName evidence="11">Lipoteichoic acid synthase 2</fullName>
    </submittedName>
</protein>
<keyword evidence="7" id="KW-0464">Manganese</keyword>
<dbReference type="SUPFAM" id="SSF53649">
    <property type="entry name" value="Alkaline phosphatase-like"/>
    <property type="match status" value="1"/>
</dbReference>
<feature type="domain" description="Sulfatase N-terminal" evidence="10">
    <location>
        <begin position="287"/>
        <end position="567"/>
    </location>
</feature>
<comment type="subcellular location">
    <subcellularLocation>
        <location evidence="1">Cell membrane</location>
        <topology evidence="1">Multi-pass membrane protein</topology>
    </subcellularLocation>
</comment>
<feature type="transmembrane region" description="Helical" evidence="9">
    <location>
        <begin position="20"/>
        <end position="42"/>
    </location>
</feature>
<feature type="binding site" evidence="8">
    <location>
        <position position="335"/>
    </location>
    <ligand>
        <name>Mn(2+)</name>
        <dbReference type="ChEBI" id="CHEBI:29035"/>
    </ligand>
</feature>
<proteinExistence type="predicted"/>
<keyword evidence="5 9" id="KW-0472">Membrane</keyword>
<feature type="binding site" evidence="8">
    <location>
        <position position="518"/>
    </location>
    <ligand>
        <name>Mn(2+)</name>
        <dbReference type="ChEBI" id="CHEBI:29035"/>
    </ligand>
</feature>
<sequence length="672" mass="77922">MFSKKLSNLTGKVFNSRFSAFFTILSLYILLSFLIRLVFFFWSSKDVDFNFVYILRIFFTGFLYDFISGSLFLFLYLLYLFIFPKKWIGSLFDKAFTYFYLAVILLVIYFSLLAEIPFWEEFEVRFNFIAVDYLIYTYEVVENINQSYPLPLLIALLFGLVALTFFLLTKFKIFRKTFSDHIELKKRAFFVSPVLVLTIVLGFFMKNKYADFSNNLVDNELGKNGAFSFIAAFRSNELDYETFYPKISDKKAYSILKQNLLQENQSYSSAKFDDISRLTKSNGEQKPNIVVIAIESFSAEFLSAFGNKDHLTPNYDQLAKESIFFTNLYATGTRTVRGMEALTLCVPPTPGNSIVRRPNNQNLFSVATILKNKKYQPYFIYGGDGYFDNMNNFFGGQGFTIVDRNRGNPLSESIKTERFQIKDDEVSFENAWGICDGDLYKQAIKYADKESNSNKPFFEFLMTTSNHKPYTFPKGKIDLPQGDRDAAVKYTDYALGKFISDAKKKPWFKNTVFVVVADHCASSAGKWEINIAKHHIPAIIYNLQQKPEEINRLTSQIDLMPSLFGYLNWSYDTSWYGKDINKTKIGEERAFIGNYRTLGLLRNDLFTQIDDRKRVKQFTVSRTDKSLQEVNFKNKDLVSETISYYQTASERFKNGKMMSKKPLVLLKYSGIK</sequence>
<evidence type="ECO:0000259" key="10">
    <source>
        <dbReference type="Pfam" id="PF00884"/>
    </source>
</evidence>
<feature type="transmembrane region" description="Helical" evidence="9">
    <location>
        <begin position="62"/>
        <end position="83"/>
    </location>
</feature>
<dbReference type="AlphaFoldDB" id="A0A381FGL5"/>
<evidence type="ECO:0000256" key="8">
    <source>
        <dbReference type="PIRSR" id="PIRSR005091-3"/>
    </source>
</evidence>
<feature type="transmembrane region" description="Helical" evidence="9">
    <location>
        <begin position="148"/>
        <end position="168"/>
    </location>
</feature>
<feature type="active site" evidence="6">
    <location>
        <position position="335"/>
    </location>
</feature>
<dbReference type="InterPro" id="IPR017850">
    <property type="entry name" value="Alkaline_phosphatase_core_sf"/>
</dbReference>
<keyword evidence="4 9" id="KW-1133">Transmembrane helix</keyword>
<dbReference type="CDD" id="cd16015">
    <property type="entry name" value="LTA_synthase"/>
    <property type="match status" value="1"/>
</dbReference>
<evidence type="ECO:0000313" key="11">
    <source>
        <dbReference type="EMBL" id="SUX45680.1"/>
    </source>
</evidence>
<evidence type="ECO:0000256" key="4">
    <source>
        <dbReference type="ARBA" id="ARBA00022989"/>
    </source>
</evidence>